<evidence type="ECO:0000256" key="1">
    <source>
        <dbReference type="SAM" id="Phobius"/>
    </source>
</evidence>
<dbReference type="EMBL" id="UOGF01000035">
    <property type="protein sequence ID" value="VAX28092.1"/>
    <property type="molecule type" value="Genomic_DNA"/>
</dbReference>
<reference evidence="2" key="1">
    <citation type="submission" date="2018-06" db="EMBL/GenBank/DDBJ databases">
        <authorList>
            <person name="Zhirakovskaya E."/>
        </authorList>
    </citation>
    <scope>NUCLEOTIDE SEQUENCE</scope>
</reference>
<accession>A0A3B1CIP1</accession>
<dbReference type="AlphaFoldDB" id="A0A3B1CIP1"/>
<name>A0A3B1CIP1_9ZZZZ</name>
<feature type="transmembrane region" description="Helical" evidence="1">
    <location>
        <begin position="48"/>
        <end position="69"/>
    </location>
</feature>
<keyword evidence="1" id="KW-1133">Transmembrane helix</keyword>
<keyword evidence="1" id="KW-0812">Transmembrane</keyword>
<proteinExistence type="predicted"/>
<evidence type="ECO:0000313" key="2">
    <source>
        <dbReference type="EMBL" id="VAX28092.1"/>
    </source>
</evidence>
<gene>
    <name evidence="2" type="ORF">MNBD_NITROSPIRAE01-2316</name>
</gene>
<protein>
    <submittedName>
        <fullName evidence="2">Uncharacterized protein</fullName>
    </submittedName>
</protein>
<keyword evidence="1" id="KW-0472">Membrane</keyword>
<sequence length="98" mass="10867">MQSLESTKDKRLCISCKNAIHPEATLCPFCKTAQGASRWQSIGNLLKWIGGISAVFSLIITMIQVSGLYQNMQDKEKTVAEFIKIGNLQRDRGNYSAA</sequence>
<organism evidence="2">
    <name type="scientific">hydrothermal vent metagenome</name>
    <dbReference type="NCBI Taxonomy" id="652676"/>
    <lineage>
        <taxon>unclassified sequences</taxon>
        <taxon>metagenomes</taxon>
        <taxon>ecological metagenomes</taxon>
    </lineage>
</organism>